<keyword evidence="3" id="KW-0175">Coiled coil</keyword>
<feature type="repeat" description="ANK" evidence="4">
    <location>
        <begin position="1591"/>
        <end position="1623"/>
    </location>
</feature>
<dbReference type="InterPro" id="IPR047373">
    <property type="entry name" value="KH-I_MASK"/>
</dbReference>
<feature type="repeat" description="ANK" evidence="4">
    <location>
        <begin position="582"/>
        <end position="614"/>
    </location>
</feature>
<feature type="repeat" description="ANK" evidence="4">
    <location>
        <begin position="1558"/>
        <end position="1590"/>
    </location>
</feature>
<dbReference type="FunFam" id="1.25.40.20:FF:000216">
    <property type="entry name" value="Ankyrin repeat and KH domain-containing 1"/>
    <property type="match status" value="1"/>
</dbReference>
<feature type="repeat" description="ANK" evidence="4">
    <location>
        <begin position="486"/>
        <end position="518"/>
    </location>
</feature>
<dbReference type="GO" id="GO:0045087">
    <property type="term" value="P:innate immune response"/>
    <property type="evidence" value="ECO:0007669"/>
    <property type="project" value="TreeGrafter"/>
</dbReference>
<feature type="repeat" description="ANK" evidence="4">
    <location>
        <begin position="286"/>
        <end position="318"/>
    </location>
</feature>
<feature type="region of interest" description="Disordered" evidence="6">
    <location>
        <begin position="2117"/>
        <end position="2161"/>
    </location>
</feature>
<feature type="region of interest" description="Disordered" evidence="6">
    <location>
        <begin position="3082"/>
        <end position="3116"/>
    </location>
</feature>
<feature type="repeat" description="ANK" evidence="4">
    <location>
        <begin position="219"/>
        <end position="251"/>
    </location>
</feature>
<reference evidence="8" key="1">
    <citation type="submission" date="2024-04" db="EMBL/GenBank/DDBJ databases">
        <authorList>
            <consortium name="Molecular Ecology Group"/>
        </authorList>
    </citation>
    <scope>NUCLEOTIDE SEQUENCE</scope>
</reference>
<dbReference type="PRINTS" id="PR01415">
    <property type="entry name" value="ANKYRIN"/>
</dbReference>
<feature type="repeat" description="ANK" evidence="4">
    <location>
        <begin position="1524"/>
        <end position="1556"/>
    </location>
</feature>
<dbReference type="Pfam" id="PF12796">
    <property type="entry name" value="Ank_2"/>
    <property type="match status" value="7"/>
</dbReference>
<feature type="compositionally biased region" description="Basic residues" evidence="6">
    <location>
        <begin position="1885"/>
        <end position="1898"/>
    </location>
</feature>
<dbReference type="EMBL" id="OZ034836">
    <property type="protein sequence ID" value="CAL1677539.1"/>
    <property type="molecule type" value="Genomic_DNA"/>
</dbReference>
<dbReference type="InterPro" id="IPR036770">
    <property type="entry name" value="Ankyrin_rpt-contain_sf"/>
</dbReference>
<dbReference type="SUPFAM" id="SSF48403">
    <property type="entry name" value="Ankyrin repeat"/>
    <property type="match status" value="3"/>
</dbReference>
<feature type="compositionally biased region" description="Low complexity" evidence="6">
    <location>
        <begin position="49"/>
        <end position="63"/>
    </location>
</feature>
<evidence type="ECO:0000256" key="5">
    <source>
        <dbReference type="PROSITE-ProRule" id="PRU00117"/>
    </source>
</evidence>
<feature type="repeat" description="ANK" evidence="4">
    <location>
        <begin position="1761"/>
        <end position="1793"/>
    </location>
</feature>
<feature type="repeat" description="ANK" evidence="4">
    <location>
        <begin position="549"/>
        <end position="581"/>
    </location>
</feature>
<accession>A0AAV2NCQ8</accession>
<dbReference type="Pfam" id="PF00023">
    <property type="entry name" value="Ank"/>
    <property type="match status" value="4"/>
</dbReference>
<dbReference type="SMART" id="SM00322">
    <property type="entry name" value="KH"/>
    <property type="match status" value="1"/>
</dbReference>
<feature type="compositionally biased region" description="Low complexity" evidence="6">
    <location>
        <begin position="2016"/>
        <end position="2032"/>
    </location>
</feature>
<dbReference type="FunFam" id="1.25.40.20:FF:000012">
    <property type="entry name" value="ankyrin repeat domain-containing protein 17 isoform X1"/>
    <property type="match status" value="1"/>
</dbReference>
<evidence type="ECO:0000256" key="1">
    <source>
        <dbReference type="ARBA" id="ARBA00022737"/>
    </source>
</evidence>
<keyword evidence="1" id="KW-0677">Repeat</keyword>
<dbReference type="InterPro" id="IPR004087">
    <property type="entry name" value="KH_dom"/>
</dbReference>
<feature type="compositionally biased region" description="Polar residues" evidence="6">
    <location>
        <begin position="1"/>
        <end position="12"/>
    </location>
</feature>
<feature type="region of interest" description="Disordered" evidence="6">
    <location>
        <begin position="687"/>
        <end position="752"/>
    </location>
</feature>
<sequence length="3116" mass="334716">MQNVVQGTTSDSQKSHEKQSAAAAPATAAAAAAAAAAVVTSVHYDNTGKTSSTPQSSNSSPTKSETETFSEPQPRFMTDSSESEEDSVSEVECFAIDQVELDEDHPESSKFLLTPEDPERSVDPETQARLEALLEAAGIGKLSSGDGKHLADHEVLRRLTSSVSCALDEAAAALTRMRSDNPRTPNEKRSLVEACTDGDVGTVRKLLTEGRSVHETTEEGESLLSLACSAGYYELAQVLLAMNANVEDRGIKGDCTPLMEAASAGHVDIVSLLIAHGADVNAQSTSGNTPLMYGCAGGHEEVVRVLLEAGANVEDHNENGHTPLMEAASAGHVQVAKILLEHGAGINTHSNEFKESALTLACYKGHLEMVRFLLEAGADQEHKTDEMHTALMEASMDGHVEVARLLLDSGAQVNMPTDSFESPLTLAACGGHVDLAMLLIERGANIEEVNDEGYTPLMEAAREGHEEMVALLLSQGANINAQTEETQETALTLACCGGFLEVADFLIKAGADIELGASTPLMEAAQEGHLDLVRYLLESAADVHAQTQTGDTALTYACENGHTDVADLLLQFGADLEHESEGGRTPLMKACRAGHLCTVQFLISKRADVNRQTTNNDHTPLSLACAGGHLAVVELLLAQSANPFHKLKDNSTMLIEAAKGGHTAVVQLLLDYPHSIMMSAPHSAASASMLLPQQQQQQQQQQQHISHQQHVPHPQQTSTQPHHQQQQQTTEQQTQNLQLKHNTQKSLLRKNRSVTMMPDMSLTSAEAQQVRSQPAGEPAAIIKDDTNILDKGSGGFTSLSEPNISLSPTPTASTQGVNITESRKNTRQEQILHKQQILEELQRVERELQIKGAGHLFSGPRNSIVNQSQQQDPSETEALLPGVLNIDLPGQSTSHGLVCNTTGMTGNSLTYQGTSDAALVCNAYIDSKLMGMQNAHYPKMSVAPGTAMETFPTDNTFPSSPPLSLASLPATTATAMPLITTSSTATPSPPSISTSPTIIAVSQSPITASSDVSQNTAISDRPKAKPVSKKEGKNIRKATSGMGMAKLQQTQATIMAGLQQQYQQKQRQHPSYQVQQVQQLQQLNQQLQLQLDQVQIQQQSQPQSQAQQSHQQSHSQQQTNVIGNSTNSIMMPTQLMSHLHPTHHHLHSQQSAQEILPEQTDPELMRKYRESACAFFTGAQKSKTFSANERVLKLEDGTDIPIDDAFEIFRSINFDDAVDTIEDQEKLELKRLDMSNNKEQQQQQQHLQTQIVQQSGSPHASPEYFTGPVLSVPSVSLPTLPSLQVTSAGVQIEADISAGLQLTSTQSLQNPALKTRLRAFEEGFRQGSIHFRECMQHISSDTFQPQLLLQSSQITFPTQTPAVSGATGIIDSIPPHQSSSYAQSTTCSANQVQVATQTQAPATTTSSNIAAVDKKQVYTAPITGKSKKTRYPLLSQQQSCQQQQTASAQQTSNFPAQNYQLDPVTVGGYTTNQVPATPFSCMDVDSETDSNHDTALTLACAGGHEDLVELLLSRGADIEHRDKKGFTPLILAATAGHQKVVDILLNHGADIEAQSERTKDTPLSLACSGGRYEVVELLLNRGANKEHRNVSDYTPLSLAASGGYVNIIKLLLNHGAEINSRTGSKLGISPLMLAAMNGHTAAVKLLLDMGSDINAQIETNRNTALTLACFQGRHEVVSLLLDRKANVEHRAKTGLTPLMEAASGGYVEVGRVLLSKGADVNATPVPSSRDTALTIAADKGHCRFVELLLTRGTQVEVKNKKGNSPLWLAANGGHLSVVDLLHHAGADIDSQDNRKVSCLMAAFRKGHIKVVKWMVNHVTQFPSDQEMTRYIATVSDKELLEKCQECVKVIRAAKETQAAKANKNATILLEELDMEKTREESKKAAAARRRERKKKKKLEKKEEKRKLHEEYKKNETAFEDKEENGKKSGDEECDRADDSEHEGGDERMESVPSPMNRSPEDPDREEGDSGIDANSQGSCSSNDVKAREKKKEKKKKKNNSPNNNDKNTSPQRSPKTLLTQNNNLSQNTATSTKSQSNTSEKRIMTNIASAVSVSTTSVTTRTSTTVNSDRKLKGQLVFESSRHPADREDFEATGNETYVPGKGKKSYNNQYDGDTLNTLTKINNTSPKQSGKREEGWKEVVRKGQSDDSGRFMNSPFRSKKVSVPPNAISRVIGRGGSNINAIRVATGAHIEVEKQSKCQGERIITIKGSSEATKQAHTLISILIKDPDVDILQMLPKSKLNVITTSSWDKSVSTIAACKTKVGSVNKPSNLTSGTTNNQVNKPGYPSGVSTVSQLVPLRSSSTIKLAGAFSTSLPRATAPRLVAAAEKRAQAVAAQMASSSNTKTTMSYTSAIMTAGRAGTKIVATSTTQTFAAKLSEITASTHSSTTVMQSTHVAPMNKQQKPGAQVVTVMSAAATVHTSNQQQQSVISTSPKHCRSLPILSASPAIVSHYTGKSNYPPGTSAISSSATSTVAMTNCSESSIVSTSTNSIRMTSSSPVSSQTQQTLPPPSPATQQQQQQTVRSTTPIVMQEQQQHQQQQQLPSSTPLEYSLFNDTFTKVTQQSMWGGRENETQKGMNFATVAGGGVSSNTGSSSSAAKFDSSPPQVDASKAPGYRGATMCSPVSSKPGITSNSSTNMIGSVVSCSVQNNPMQSTQFQSSTSYSEHPLPNKPPGGLAVARPVMPQQSIDMGTNMAAAAQFNRPAVFQGDLTSRNAATHQPTAHVIPSSTSQPGLDLFKTANNAGGYEHPNSSLLKMVPNDQNQGGAGHPLLPFHPHMQSFAQTIAPSTSVINTTVSMSRLNPRAPDFSSSLHLSNKSQVTMFNAATVGSALHPANMFTATVPAPPPSAIQSNNLAMLGNFPLGKYQAPSRAAPAAANTGISTTAQTRWPFAAPAPHTNYPPHQDPIMSQIGFSNHLANIGGQPGGGGIDLITSLENGGSPAISPSSPAQVTQEMSQLKIEDRKVPRPIGTERATWKTYSAAGIGPGGDADTISWMLNEKLGWPSNCNLTPGIDRHQIFRSNSTYNQRMSNVDPELHPMMESSFQGHVDTQQPFPANGNTAALSLMPGLTLLPGQFGTPGLAEIPPNEPNKIDPPAWGMPDAVQDKQHPAWTKWTH</sequence>
<evidence type="ECO:0000256" key="4">
    <source>
        <dbReference type="PROSITE-ProRule" id="PRU00023"/>
    </source>
</evidence>
<feature type="region of interest" description="Disordered" evidence="6">
    <location>
        <begin position="1875"/>
        <end position="2041"/>
    </location>
</feature>
<dbReference type="GO" id="GO:0010468">
    <property type="term" value="P:regulation of gene expression"/>
    <property type="evidence" value="ECO:0007669"/>
    <property type="project" value="UniProtKB-ARBA"/>
</dbReference>
<feature type="compositionally biased region" description="Basic residues" evidence="6">
    <location>
        <begin position="1987"/>
        <end position="1998"/>
    </location>
</feature>
<dbReference type="InterPro" id="IPR002110">
    <property type="entry name" value="Ankyrin_rpt"/>
</dbReference>
<dbReference type="InterPro" id="IPR004088">
    <property type="entry name" value="KH_dom_type_1"/>
</dbReference>
<feature type="repeat" description="ANK" evidence="4">
    <location>
        <begin position="1693"/>
        <end position="1725"/>
    </location>
</feature>
<feature type="repeat" description="ANK" evidence="4">
    <location>
        <begin position="319"/>
        <end position="351"/>
    </location>
</feature>
<dbReference type="Proteomes" id="UP001497644">
    <property type="component" value="Chromosome 13"/>
</dbReference>
<feature type="compositionally biased region" description="Basic and acidic residues" evidence="6">
    <location>
        <begin position="1020"/>
        <end position="1034"/>
    </location>
</feature>
<feature type="compositionally biased region" description="Low complexity" evidence="6">
    <location>
        <begin position="687"/>
        <end position="735"/>
    </location>
</feature>
<dbReference type="PROSITE" id="PS50297">
    <property type="entry name" value="ANK_REP_REGION"/>
    <property type="match status" value="19"/>
</dbReference>
<feature type="compositionally biased region" description="Low complexity" evidence="6">
    <location>
        <begin position="2486"/>
        <end position="2507"/>
    </location>
</feature>
<name>A0AAV2NCQ8_9HYME</name>
<organism evidence="8 9">
    <name type="scientific">Lasius platythorax</name>
    <dbReference type="NCBI Taxonomy" id="488582"/>
    <lineage>
        <taxon>Eukaryota</taxon>
        <taxon>Metazoa</taxon>
        <taxon>Ecdysozoa</taxon>
        <taxon>Arthropoda</taxon>
        <taxon>Hexapoda</taxon>
        <taxon>Insecta</taxon>
        <taxon>Pterygota</taxon>
        <taxon>Neoptera</taxon>
        <taxon>Endopterygota</taxon>
        <taxon>Hymenoptera</taxon>
        <taxon>Apocrita</taxon>
        <taxon>Aculeata</taxon>
        <taxon>Formicoidea</taxon>
        <taxon>Formicidae</taxon>
        <taxon>Formicinae</taxon>
        <taxon>Lasius</taxon>
        <taxon>Lasius</taxon>
    </lineage>
</organism>
<feature type="compositionally biased region" description="Basic and acidic residues" evidence="6">
    <location>
        <begin position="2131"/>
        <end position="2150"/>
    </location>
</feature>
<feature type="compositionally biased region" description="Low complexity" evidence="6">
    <location>
        <begin position="21"/>
        <end position="37"/>
    </location>
</feature>
<dbReference type="Gene3D" id="1.25.40.20">
    <property type="entry name" value="Ankyrin repeat-containing domain"/>
    <property type="match status" value="7"/>
</dbReference>
<feature type="region of interest" description="Disordered" evidence="6">
    <location>
        <begin position="2268"/>
        <end position="2287"/>
    </location>
</feature>
<feature type="repeat" description="ANK" evidence="4">
    <location>
        <begin position="1491"/>
        <end position="1523"/>
    </location>
</feature>
<feature type="repeat" description="ANK" evidence="4">
    <location>
        <begin position="516"/>
        <end position="548"/>
    </location>
</feature>
<feature type="region of interest" description="Disordered" evidence="6">
    <location>
        <begin position="1"/>
        <end position="122"/>
    </location>
</feature>
<feature type="repeat" description="ANK" evidence="4">
    <location>
        <begin position="616"/>
        <end position="642"/>
    </location>
</feature>
<evidence type="ECO:0000313" key="8">
    <source>
        <dbReference type="EMBL" id="CAL1677539.1"/>
    </source>
</evidence>
<keyword evidence="2 4" id="KW-0040">ANK repeat</keyword>
<dbReference type="PROSITE" id="PS50088">
    <property type="entry name" value="ANK_REPEAT"/>
    <property type="match status" value="22"/>
</dbReference>
<feature type="domain" description="K Homology" evidence="7">
    <location>
        <begin position="2156"/>
        <end position="2226"/>
    </location>
</feature>
<feature type="compositionally biased region" description="Polar residues" evidence="6">
    <location>
        <begin position="1005"/>
        <end position="1018"/>
    </location>
</feature>
<feature type="region of interest" description="Disordered" evidence="6">
    <location>
        <begin position="2584"/>
        <end position="2610"/>
    </location>
</feature>
<feature type="repeat" description="ANK" evidence="4">
    <location>
        <begin position="452"/>
        <end position="484"/>
    </location>
</feature>
<evidence type="ECO:0000259" key="7">
    <source>
        <dbReference type="SMART" id="SM00322"/>
    </source>
</evidence>
<keyword evidence="9" id="KW-1185">Reference proteome</keyword>
<dbReference type="SMART" id="SM00248">
    <property type="entry name" value="ANK"/>
    <property type="match status" value="25"/>
</dbReference>
<feature type="repeat" description="ANK" evidence="4">
    <location>
        <begin position="1626"/>
        <end position="1658"/>
    </location>
</feature>
<dbReference type="SUPFAM" id="SSF54791">
    <property type="entry name" value="Eukaryotic type KH-domain (KH-domain type I)"/>
    <property type="match status" value="1"/>
</dbReference>
<protein>
    <recommendedName>
        <fullName evidence="7">K Homology domain-containing protein</fullName>
    </recommendedName>
</protein>
<feature type="compositionally biased region" description="Low complexity" evidence="6">
    <location>
        <begin position="2589"/>
        <end position="2604"/>
    </location>
</feature>
<gene>
    <name evidence="8" type="ORF">LPLAT_LOCUS3558</name>
</gene>
<dbReference type="Gene3D" id="3.30.1370.10">
    <property type="entry name" value="K Homology domain, type 1"/>
    <property type="match status" value="1"/>
</dbReference>
<dbReference type="PANTHER" id="PTHR23206:SF8">
    <property type="entry name" value="ANKYRIN REPEAT AND KH DOMAIN-CONTAINING 1"/>
    <property type="match status" value="1"/>
</dbReference>
<feature type="compositionally biased region" description="Polar residues" evidence="6">
    <location>
        <begin position="2268"/>
        <end position="2282"/>
    </location>
</feature>
<feature type="repeat" description="ANK" evidence="4">
    <location>
        <begin position="386"/>
        <end position="418"/>
    </location>
</feature>
<feature type="compositionally biased region" description="Polar residues" evidence="6">
    <location>
        <begin position="1972"/>
        <end position="1983"/>
    </location>
</feature>
<dbReference type="GO" id="GO:0003723">
    <property type="term" value="F:RNA binding"/>
    <property type="evidence" value="ECO:0007669"/>
    <property type="project" value="UniProtKB-UniRule"/>
</dbReference>
<proteinExistence type="predicted"/>
<feature type="repeat" description="ANK" evidence="4">
    <location>
        <begin position="353"/>
        <end position="385"/>
    </location>
</feature>
<feature type="repeat" description="ANK" evidence="4">
    <location>
        <begin position="1728"/>
        <end position="1760"/>
    </location>
</feature>
<dbReference type="FunFam" id="1.25.40.20:FF:000589">
    <property type="entry name" value="ankyrin repeat and KH domain-containing protein 1 isoform X2"/>
    <property type="match status" value="1"/>
</dbReference>
<feature type="region of interest" description="Disordered" evidence="6">
    <location>
        <begin position="1005"/>
        <end position="1043"/>
    </location>
</feature>
<dbReference type="FunFam" id="1.25.40.20:FF:000026">
    <property type="entry name" value="ankyrin repeat domain-containing protein 17 isoform X3"/>
    <property type="match status" value="1"/>
</dbReference>
<feature type="repeat" description="ANK" evidence="4">
    <location>
        <begin position="1660"/>
        <end position="1692"/>
    </location>
</feature>
<feature type="region of interest" description="Disordered" evidence="6">
    <location>
        <begin position="2486"/>
        <end position="2545"/>
    </location>
</feature>
<dbReference type="GO" id="GO:0005737">
    <property type="term" value="C:cytoplasm"/>
    <property type="evidence" value="ECO:0007669"/>
    <property type="project" value="TreeGrafter"/>
</dbReference>
<dbReference type="PROSITE" id="PS50084">
    <property type="entry name" value="KH_TYPE_1"/>
    <property type="match status" value="1"/>
</dbReference>
<feature type="compositionally biased region" description="Polar residues" evidence="6">
    <location>
        <begin position="2117"/>
        <end position="2129"/>
    </location>
</feature>
<evidence type="ECO:0000313" key="9">
    <source>
        <dbReference type="Proteomes" id="UP001497644"/>
    </source>
</evidence>
<evidence type="ECO:0000256" key="3">
    <source>
        <dbReference type="ARBA" id="ARBA00023054"/>
    </source>
</evidence>
<feature type="repeat" description="ANK" evidence="4">
    <location>
        <begin position="419"/>
        <end position="451"/>
    </location>
</feature>
<dbReference type="FunFam" id="1.25.40.20:FF:000041">
    <property type="entry name" value="ankyrin repeat and KH domain-containing protein 1 isoform X1"/>
    <property type="match status" value="1"/>
</dbReference>
<evidence type="ECO:0000256" key="2">
    <source>
        <dbReference type="ARBA" id="ARBA00023043"/>
    </source>
</evidence>
<feature type="compositionally biased region" description="Low complexity" evidence="6">
    <location>
        <begin position="2514"/>
        <end position="2542"/>
    </location>
</feature>
<feature type="repeat" description="ANK" evidence="4">
    <location>
        <begin position="253"/>
        <end position="285"/>
    </location>
</feature>
<dbReference type="InterPro" id="IPR051631">
    <property type="entry name" value="Ankyrin-KH/SAM_domain"/>
</dbReference>
<evidence type="ECO:0000256" key="6">
    <source>
        <dbReference type="SAM" id="MobiDB-lite"/>
    </source>
</evidence>
<dbReference type="CDD" id="cd22404">
    <property type="entry name" value="KH-I_MASK"/>
    <property type="match status" value="1"/>
</dbReference>
<dbReference type="PANTHER" id="PTHR23206">
    <property type="entry name" value="MASK PROTEIN"/>
    <property type="match status" value="1"/>
</dbReference>
<keyword evidence="5" id="KW-0694">RNA-binding</keyword>
<feature type="compositionally biased region" description="Basic and acidic residues" evidence="6">
    <location>
        <begin position="1899"/>
        <end position="1949"/>
    </location>
</feature>
<dbReference type="FunFam" id="1.25.40.20:FF:000028">
    <property type="entry name" value="ankyrin repeat domain-containing protein 17 isoform X1"/>
    <property type="match status" value="1"/>
</dbReference>
<dbReference type="InterPro" id="IPR036612">
    <property type="entry name" value="KH_dom_type_1_sf"/>
</dbReference>
<dbReference type="Pfam" id="PF13606">
    <property type="entry name" value="Ank_3"/>
    <property type="match status" value="1"/>
</dbReference>
<feature type="compositionally biased region" description="Polar residues" evidence="6">
    <location>
        <begin position="736"/>
        <end position="746"/>
    </location>
</feature>
<dbReference type="Pfam" id="PF00013">
    <property type="entry name" value="KH_1"/>
    <property type="match status" value="1"/>
</dbReference>